<organism evidence="10 11">
    <name type="scientific">Rhizocola hellebori</name>
    <dbReference type="NCBI Taxonomy" id="1392758"/>
    <lineage>
        <taxon>Bacteria</taxon>
        <taxon>Bacillati</taxon>
        <taxon>Actinomycetota</taxon>
        <taxon>Actinomycetes</taxon>
        <taxon>Micromonosporales</taxon>
        <taxon>Micromonosporaceae</taxon>
        <taxon>Rhizocola</taxon>
    </lineage>
</organism>
<reference evidence="10" key="1">
    <citation type="submission" date="2021-01" db="EMBL/GenBank/DDBJ databases">
        <title>Whole genome shotgun sequence of Rhizocola hellebori NBRC 109834.</title>
        <authorList>
            <person name="Komaki H."/>
            <person name="Tamura T."/>
        </authorList>
    </citation>
    <scope>NUCLEOTIDE SEQUENCE</scope>
    <source>
        <strain evidence="10">NBRC 109834</strain>
    </source>
</reference>
<dbReference type="Pfam" id="PF01266">
    <property type="entry name" value="DAO"/>
    <property type="match status" value="1"/>
</dbReference>
<evidence type="ECO:0000256" key="7">
    <source>
        <dbReference type="SAM" id="MobiDB-lite"/>
    </source>
</evidence>
<dbReference type="Pfam" id="PF16901">
    <property type="entry name" value="DAO_C"/>
    <property type="match status" value="1"/>
</dbReference>
<dbReference type="PANTHER" id="PTHR11985">
    <property type="entry name" value="GLYCEROL-3-PHOSPHATE DEHYDROGENASE"/>
    <property type="match status" value="1"/>
</dbReference>
<dbReference type="GO" id="GO:0046168">
    <property type="term" value="P:glycerol-3-phosphate catabolic process"/>
    <property type="evidence" value="ECO:0007669"/>
    <property type="project" value="TreeGrafter"/>
</dbReference>
<dbReference type="SUPFAM" id="SSF51905">
    <property type="entry name" value="FAD/NAD(P)-binding domain"/>
    <property type="match status" value="1"/>
</dbReference>
<comment type="similarity">
    <text evidence="2">Belongs to the FAD-dependent glycerol-3-phosphate dehydrogenase family.</text>
</comment>
<evidence type="ECO:0000259" key="9">
    <source>
        <dbReference type="Pfam" id="PF16901"/>
    </source>
</evidence>
<feature type="domain" description="FAD dependent oxidoreductase" evidence="8">
    <location>
        <begin position="27"/>
        <end position="379"/>
    </location>
</feature>
<evidence type="ECO:0000313" key="10">
    <source>
        <dbReference type="EMBL" id="GIH07617.1"/>
    </source>
</evidence>
<dbReference type="GO" id="GO:0004368">
    <property type="term" value="F:glycerol-3-phosphate dehydrogenase (quinone) activity"/>
    <property type="evidence" value="ECO:0007669"/>
    <property type="project" value="InterPro"/>
</dbReference>
<proteinExistence type="inferred from homology"/>
<dbReference type="Gene3D" id="3.30.9.10">
    <property type="entry name" value="D-Amino Acid Oxidase, subunit A, domain 2"/>
    <property type="match status" value="1"/>
</dbReference>
<keyword evidence="3" id="KW-0285">Flavoprotein</keyword>
<evidence type="ECO:0000256" key="5">
    <source>
        <dbReference type="ARBA" id="ARBA00022827"/>
    </source>
</evidence>
<name>A0A8J3VIP7_9ACTN</name>
<keyword evidence="4" id="KW-0319">Glycerol metabolism</keyword>
<keyword evidence="11" id="KW-1185">Reference proteome</keyword>
<dbReference type="RefSeq" id="WP_203911399.1">
    <property type="nucleotide sequence ID" value="NZ_BONY01000038.1"/>
</dbReference>
<dbReference type="PROSITE" id="PS00978">
    <property type="entry name" value="FAD_G3PDH_2"/>
    <property type="match status" value="1"/>
</dbReference>
<evidence type="ECO:0000256" key="4">
    <source>
        <dbReference type="ARBA" id="ARBA00022798"/>
    </source>
</evidence>
<feature type="domain" description="Alpha-glycerophosphate oxidase C-terminal" evidence="9">
    <location>
        <begin position="401"/>
        <end position="520"/>
    </location>
</feature>
<dbReference type="PRINTS" id="PR01001">
    <property type="entry name" value="FADG3PDH"/>
</dbReference>
<evidence type="ECO:0000259" key="8">
    <source>
        <dbReference type="Pfam" id="PF01266"/>
    </source>
</evidence>
<dbReference type="InterPro" id="IPR000447">
    <property type="entry name" value="G3P_DH_FAD-dep"/>
</dbReference>
<dbReference type="AlphaFoldDB" id="A0A8J3VIP7"/>
<evidence type="ECO:0000256" key="1">
    <source>
        <dbReference type="ARBA" id="ARBA00001974"/>
    </source>
</evidence>
<accession>A0A8J3VIP7</accession>
<dbReference type="PANTHER" id="PTHR11985:SF35">
    <property type="entry name" value="ANAEROBIC GLYCEROL-3-PHOSPHATE DEHYDROGENASE SUBUNIT A"/>
    <property type="match status" value="1"/>
</dbReference>
<protein>
    <submittedName>
        <fullName evidence="10">Glycerol-3-phosphate dehydrogenase</fullName>
    </submittedName>
</protein>
<comment type="cofactor">
    <cofactor evidence="1">
        <name>FAD</name>
        <dbReference type="ChEBI" id="CHEBI:57692"/>
    </cofactor>
</comment>
<gene>
    <name evidence="10" type="primary">glpA</name>
    <name evidence="10" type="ORF">Rhe02_56840</name>
</gene>
<dbReference type="GO" id="GO:0006071">
    <property type="term" value="P:glycerol metabolic process"/>
    <property type="evidence" value="ECO:0007669"/>
    <property type="project" value="UniProtKB-KW"/>
</dbReference>
<dbReference type="InterPro" id="IPR006076">
    <property type="entry name" value="FAD-dep_OxRdtase"/>
</dbReference>
<keyword evidence="5" id="KW-0274">FAD</keyword>
<dbReference type="Gene3D" id="3.50.50.60">
    <property type="entry name" value="FAD/NAD(P)-binding domain"/>
    <property type="match status" value="1"/>
</dbReference>
<comment type="caution">
    <text evidence="10">The sequence shown here is derived from an EMBL/GenBank/DDBJ whole genome shotgun (WGS) entry which is preliminary data.</text>
</comment>
<dbReference type="EMBL" id="BONY01000038">
    <property type="protein sequence ID" value="GIH07617.1"/>
    <property type="molecule type" value="Genomic_DNA"/>
</dbReference>
<dbReference type="InterPro" id="IPR031656">
    <property type="entry name" value="DAO_C"/>
</dbReference>
<keyword evidence="6" id="KW-0560">Oxidoreductase</keyword>
<sequence length="521" mass="54087">MSQRRNSSLNRARRARELQELAETQVDVLVVGLGVTGAGVALDAASRGLSVAAVDAHDLAFGTSRWSSKLVHGGLRYLAHGDVGLAYESAVERGLLMRHIAPHLVRPLPAILPFAESVSPKAFAQARAGVAAGDLLRLAARTPRAILPRPRKLSRVETLAMAPALQRNGLRGGLLAWDGQLCDDARLVVGLARAAAGFGARIITRCRAVTRETLRDELTGSTFTVRARVVVNATGVWAATLAPQLSLRPSIGSHLVLPGRVFGGLGAGLTIPVPGATSRYVLALPQRDGRVYVGLTDEPFDGPIPDEPVAPEADADFLLGVLNSVLEHKISRSDVIGSYAGLRPLLGAEGQTADLSRRHVVQVGEDGVVTVVGGKLTTYRRMAEDAVDTAVRVAGLNAGPCRTKRLPLPGAPGGVGRRGGAAGGGEAASGRVGGALSSGGGGLDKTMALLRARYGLEAEAVAALGVSEVAPGVTEGELRWGVLHEGALDEADLLERRTRAGLVPTDREAALPAAVRVLAEG</sequence>
<evidence type="ECO:0000313" key="11">
    <source>
        <dbReference type="Proteomes" id="UP000612899"/>
    </source>
</evidence>
<dbReference type="Gene3D" id="1.10.8.870">
    <property type="entry name" value="Alpha-glycerophosphate oxidase, cap domain"/>
    <property type="match status" value="1"/>
</dbReference>
<dbReference type="Proteomes" id="UP000612899">
    <property type="component" value="Unassembled WGS sequence"/>
</dbReference>
<feature type="compositionally biased region" description="Gly residues" evidence="7">
    <location>
        <begin position="411"/>
        <end position="436"/>
    </location>
</feature>
<evidence type="ECO:0000256" key="2">
    <source>
        <dbReference type="ARBA" id="ARBA00007330"/>
    </source>
</evidence>
<evidence type="ECO:0000256" key="3">
    <source>
        <dbReference type="ARBA" id="ARBA00022630"/>
    </source>
</evidence>
<dbReference type="InterPro" id="IPR036188">
    <property type="entry name" value="FAD/NAD-bd_sf"/>
</dbReference>
<evidence type="ECO:0000256" key="6">
    <source>
        <dbReference type="ARBA" id="ARBA00023002"/>
    </source>
</evidence>
<dbReference type="InterPro" id="IPR038299">
    <property type="entry name" value="DAO_C_sf"/>
</dbReference>
<feature type="region of interest" description="Disordered" evidence="7">
    <location>
        <begin position="405"/>
        <end position="436"/>
    </location>
</feature>